<dbReference type="Proteomes" id="UP000190449">
    <property type="component" value="Unassembled WGS sequence"/>
</dbReference>
<dbReference type="EMBL" id="FUWU01000082">
    <property type="protein sequence ID" value="SKA17623.1"/>
    <property type="molecule type" value="Genomic_DNA"/>
</dbReference>
<evidence type="ECO:0000313" key="4">
    <source>
        <dbReference type="Proteomes" id="UP000190449"/>
    </source>
</evidence>
<evidence type="ECO:0000313" key="3">
    <source>
        <dbReference type="EMBL" id="SKA21891.1"/>
    </source>
</evidence>
<dbReference type="AlphaFoldDB" id="A0A1T4S261"/>
<name>A0A1T4S261_9BACT</name>
<dbReference type="EMBL" id="FUWU01000100">
    <property type="protein sequence ID" value="SKA21891.1"/>
    <property type="molecule type" value="Genomic_DNA"/>
</dbReference>
<reference evidence="3 4" key="1">
    <citation type="submission" date="2017-02" db="EMBL/GenBank/DDBJ databases">
        <authorList>
            <person name="Peterson S.W."/>
        </authorList>
    </citation>
    <scope>NUCLEOTIDE SEQUENCE [LARGE SCALE GENOMIC DNA]</scope>
    <source>
        <strain evidence="3 4">ATCC 43854</strain>
    </source>
</reference>
<feature type="region of interest" description="Disordered" evidence="1">
    <location>
        <begin position="149"/>
        <end position="172"/>
    </location>
</feature>
<organism evidence="3 4">
    <name type="scientific">Fibrobacter intestinalis</name>
    <dbReference type="NCBI Taxonomy" id="28122"/>
    <lineage>
        <taxon>Bacteria</taxon>
        <taxon>Pseudomonadati</taxon>
        <taxon>Fibrobacterota</taxon>
        <taxon>Fibrobacteria</taxon>
        <taxon>Fibrobacterales</taxon>
        <taxon>Fibrobacteraceae</taxon>
        <taxon>Fibrobacter</taxon>
    </lineage>
</organism>
<evidence type="ECO:0000256" key="1">
    <source>
        <dbReference type="SAM" id="MobiDB-lite"/>
    </source>
</evidence>
<protein>
    <recommendedName>
        <fullName evidence="5">Mu-like prophage protein gpG</fullName>
    </recommendedName>
</protein>
<sequence>MSIRFDILRHICSSNNDMQVIMELKKLGKMSVRAGWVDGNVTASEAYAHLMEKKATGKDQPALGRPVSLALIARTLNYGREPGQTISGHKYGRIPARPFMQLAEKKMAEKMPEILKAYLPGMLSGKMSKTAFLEMLGSRMAGEIKDAMTNGQWTPLSPNTVKRRRHGGSQPLIDTGTLRLSVSFEIEK</sequence>
<proteinExistence type="predicted"/>
<evidence type="ECO:0000313" key="2">
    <source>
        <dbReference type="EMBL" id="SKA17623.1"/>
    </source>
</evidence>
<feature type="compositionally biased region" description="Polar residues" evidence="1">
    <location>
        <begin position="149"/>
        <end position="160"/>
    </location>
</feature>
<gene>
    <name evidence="2" type="ORF">SAMN02745108_02793</name>
    <name evidence="3" type="ORF">SAMN02745108_02926</name>
</gene>
<evidence type="ECO:0008006" key="5">
    <source>
        <dbReference type="Google" id="ProtNLM"/>
    </source>
</evidence>
<dbReference type="STRING" id="28122.SAMN02745108_02793"/>
<accession>A0A1T4S261</accession>